<evidence type="ECO:0000313" key="8">
    <source>
        <dbReference type="EMBL" id="SHH78682.1"/>
    </source>
</evidence>
<evidence type="ECO:0000259" key="7">
    <source>
        <dbReference type="Pfam" id="PF05175"/>
    </source>
</evidence>
<keyword evidence="9" id="KW-1185">Reference proteome</keyword>
<dbReference type="Proteomes" id="UP000184268">
    <property type="component" value="Unassembled WGS sequence"/>
</dbReference>
<dbReference type="GO" id="GO:0003676">
    <property type="term" value="F:nucleic acid binding"/>
    <property type="evidence" value="ECO:0007669"/>
    <property type="project" value="InterPro"/>
</dbReference>
<proteinExistence type="inferred from homology"/>
<dbReference type="InterPro" id="IPR029063">
    <property type="entry name" value="SAM-dependent_MTases_sf"/>
</dbReference>
<evidence type="ECO:0000256" key="6">
    <source>
        <dbReference type="HAMAP-Rule" id="MF_01872"/>
    </source>
</evidence>
<dbReference type="PROSITE" id="PS00092">
    <property type="entry name" value="N6_MTASE"/>
    <property type="match status" value="1"/>
</dbReference>
<sequence>MPFTFKQFHVDDRLCGMPVSTDSVLLGAWSALPTTGRVLDIGTGSGLLALMAAQRSNASITAVELDPQAARQAQANFAASPWADRLSLVVGAIQSWQPDWQADAIVCNPPYFSSGLRSEKGTARAQARHHDQLSLAELAQNLDRLLAPAGQASLILPAEEAALLIQHCAALDLPLAHRCQVRTTPRKPVQRTLLLFSRRADHCVQDELLIQGPDGRYSDAYCQLTQAFYLKMGSQTQ</sequence>
<dbReference type="InterPro" id="IPR002052">
    <property type="entry name" value="DNA_methylase_N6_adenine_CS"/>
</dbReference>
<evidence type="ECO:0000256" key="4">
    <source>
        <dbReference type="ARBA" id="ARBA00022691"/>
    </source>
</evidence>
<feature type="domain" description="Methyltransferase small" evidence="7">
    <location>
        <begin position="33"/>
        <end position="113"/>
    </location>
</feature>
<keyword evidence="3 6" id="KW-0808">Transferase</keyword>
<comment type="catalytic activity">
    <reaction evidence="6">
        <text>adenosine(37) in tRNA1(Val) + S-adenosyl-L-methionine = N(6)-methyladenosine(37) in tRNA1(Val) + S-adenosyl-L-homocysteine + H(+)</text>
        <dbReference type="Rhea" id="RHEA:43160"/>
        <dbReference type="Rhea" id="RHEA-COMP:10369"/>
        <dbReference type="Rhea" id="RHEA-COMP:10370"/>
        <dbReference type="ChEBI" id="CHEBI:15378"/>
        <dbReference type="ChEBI" id="CHEBI:57856"/>
        <dbReference type="ChEBI" id="CHEBI:59789"/>
        <dbReference type="ChEBI" id="CHEBI:74411"/>
        <dbReference type="ChEBI" id="CHEBI:74449"/>
        <dbReference type="EC" id="2.1.1.223"/>
    </reaction>
</comment>
<dbReference type="PANTHER" id="PTHR47739">
    <property type="entry name" value="TRNA1(VAL) (ADENINE(37)-N6)-METHYLTRANSFERASE"/>
    <property type="match status" value="1"/>
</dbReference>
<dbReference type="CDD" id="cd02440">
    <property type="entry name" value="AdoMet_MTases"/>
    <property type="match status" value="1"/>
</dbReference>
<dbReference type="RefSeq" id="WP_067657207.1">
    <property type="nucleotide sequence ID" value="NZ_FQXG01000004.1"/>
</dbReference>
<comment type="function">
    <text evidence="6">Specifically methylates the adenine in position 37 of tRNA(1)(Val) (anticodon cmo5UAC).</text>
</comment>
<evidence type="ECO:0000256" key="5">
    <source>
        <dbReference type="ARBA" id="ARBA00022694"/>
    </source>
</evidence>
<dbReference type="HAMAP" id="MF_01872">
    <property type="entry name" value="tRNA_methyltr_YfiC"/>
    <property type="match status" value="1"/>
</dbReference>
<name>A0A1M5VTU0_9GAMM</name>
<keyword evidence="4 6" id="KW-0949">S-adenosyl-L-methionine</keyword>
<dbReference type="OrthoDB" id="5383291at2"/>
<reference evidence="8 9" key="1">
    <citation type="submission" date="2016-11" db="EMBL/GenBank/DDBJ databases">
        <authorList>
            <person name="Jaros S."/>
            <person name="Januszkiewicz K."/>
            <person name="Wedrychowicz H."/>
        </authorList>
    </citation>
    <scope>NUCLEOTIDE SEQUENCE [LARGE SCALE GENOMIC DNA]</scope>
    <source>
        <strain evidence="8 9">DSM 16917</strain>
    </source>
</reference>
<dbReference type="EC" id="2.1.1.223" evidence="6"/>
<dbReference type="InterPro" id="IPR007848">
    <property type="entry name" value="Small_mtfrase_dom"/>
</dbReference>
<dbReference type="Gene3D" id="3.40.50.150">
    <property type="entry name" value="Vaccinia Virus protein VP39"/>
    <property type="match status" value="1"/>
</dbReference>
<evidence type="ECO:0000313" key="9">
    <source>
        <dbReference type="Proteomes" id="UP000184268"/>
    </source>
</evidence>
<evidence type="ECO:0000256" key="2">
    <source>
        <dbReference type="ARBA" id="ARBA00022603"/>
    </source>
</evidence>
<comment type="subcellular location">
    <subcellularLocation>
        <location evidence="6">Cytoplasm</location>
    </subcellularLocation>
</comment>
<dbReference type="GO" id="GO:0005737">
    <property type="term" value="C:cytoplasm"/>
    <property type="evidence" value="ECO:0007669"/>
    <property type="project" value="UniProtKB-SubCell"/>
</dbReference>
<accession>A0A1M5VTU0</accession>
<dbReference type="SUPFAM" id="SSF53335">
    <property type="entry name" value="S-adenosyl-L-methionine-dependent methyltransferases"/>
    <property type="match status" value="1"/>
</dbReference>
<keyword evidence="1 6" id="KW-0963">Cytoplasm</keyword>
<dbReference type="InterPro" id="IPR050210">
    <property type="entry name" value="tRNA_Adenine-N(6)_MTase"/>
</dbReference>
<dbReference type="AlphaFoldDB" id="A0A1M5VTU0"/>
<dbReference type="GO" id="GO:0008033">
    <property type="term" value="P:tRNA processing"/>
    <property type="evidence" value="ECO:0007669"/>
    <property type="project" value="UniProtKB-UniRule"/>
</dbReference>
<dbReference type="STRING" id="299255.SAMN02745129_2986"/>
<keyword evidence="5 6" id="KW-0819">tRNA processing</keyword>
<comment type="similarity">
    <text evidence="6">Belongs to the methyltransferase superfamily. tRNA (adenine-N(6)-)-methyltransferase family.</text>
</comment>
<dbReference type="PANTHER" id="PTHR47739:SF1">
    <property type="entry name" value="TRNA1(VAL) (ADENINE(37)-N6)-METHYLTRANSFERASE"/>
    <property type="match status" value="1"/>
</dbReference>
<evidence type="ECO:0000256" key="3">
    <source>
        <dbReference type="ARBA" id="ARBA00022679"/>
    </source>
</evidence>
<protein>
    <recommendedName>
        <fullName evidence="6">tRNA1(Val) (adenine(37)-N6)-methyltransferase</fullName>
        <ecNumber evidence="6">2.1.1.223</ecNumber>
    </recommendedName>
    <alternativeName>
        <fullName evidence="6">tRNA m6A37 methyltransferase</fullName>
    </alternativeName>
</protein>
<dbReference type="GO" id="GO:0016430">
    <property type="term" value="F:tRNA (adenine-N6)-methyltransferase activity"/>
    <property type="evidence" value="ECO:0007669"/>
    <property type="project" value="UniProtKB-UniRule"/>
</dbReference>
<evidence type="ECO:0000256" key="1">
    <source>
        <dbReference type="ARBA" id="ARBA00022490"/>
    </source>
</evidence>
<keyword evidence="2 6" id="KW-0489">Methyltransferase</keyword>
<dbReference type="EMBL" id="FQXG01000004">
    <property type="protein sequence ID" value="SHH78682.1"/>
    <property type="molecule type" value="Genomic_DNA"/>
</dbReference>
<dbReference type="GO" id="GO:0032259">
    <property type="term" value="P:methylation"/>
    <property type="evidence" value="ECO:0007669"/>
    <property type="project" value="UniProtKB-KW"/>
</dbReference>
<gene>
    <name evidence="8" type="ORF">SAMN02745129_2986</name>
</gene>
<organism evidence="8 9">
    <name type="scientific">Ferrimonas marina</name>
    <dbReference type="NCBI Taxonomy" id="299255"/>
    <lineage>
        <taxon>Bacteria</taxon>
        <taxon>Pseudomonadati</taxon>
        <taxon>Pseudomonadota</taxon>
        <taxon>Gammaproteobacteria</taxon>
        <taxon>Alteromonadales</taxon>
        <taxon>Ferrimonadaceae</taxon>
        <taxon>Ferrimonas</taxon>
    </lineage>
</organism>
<dbReference type="Pfam" id="PF05175">
    <property type="entry name" value="MTS"/>
    <property type="match status" value="1"/>
</dbReference>
<dbReference type="InterPro" id="IPR022882">
    <property type="entry name" value="tRNA_adenine-N6_MeTrfase"/>
</dbReference>